<evidence type="ECO:0000256" key="3">
    <source>
        <dbReference type="SAM" id="MobiDB-lite"/>
    </source>
</evidence>
<dbReference type="GO" id="GO:0005615">
    <property type="term" value="C:extracellular space"/>
    <property type="evidence" value="ECO:0007669"/>
    <property type="project" value="TreeGrafter"/>
</dbReference>
<keyword evidence="2" id="KW-0175">Coiled coil</keyword>
<reference evidence="6 7" key="1">
    <citation type="submission" date="2019-01" db="EMBL/GenBank/DDBJ databases">
        <title>A draft genome assembly of the solar-powered sea slug Elysia chlorotica.</title>
        <authorList>
            <person name="Cai H."/>
            <person name="Li Q."/>
            <person name="Fang X."/>
            <person name="Li J."/>
            <person name="Curtis N.E."/>
            <person name="Altenburger A."/>
            <person name="Shibata T."/>
            <person name="Feng M."/>
            <person name="Maeda T."/>
            <person name="Schwartz J.A."/>
            <person name="Shigenobu S."/>
            <person name="Lundholm N."/>
            <person name="Nishiyama T."/>
            <person name="Yang H."/>
            <person name="Hasebe M."/>
            <person name="Li S."/>
            <person name="Pierce S.K."/>
            <person name="Wang J."/>
        </authorList>
    </citation>
    <scope>NUCLEOTIDE SEQUENCE [LARGE SCALE GENOMIC DNA]</scope>
    <source>
        <strain evidence="6">EC2010</strain>
        <tissue evidence="6">Whole organism of an adult</tissue>
    </source>
</reference>
<dbReference type="PROSITE" id="PS00514">
    <property type="entry name" value="FIBRINOGEN_C_1"/>
    <property type="match status" value="1"/>
</dbReference>
<dbReference type="InterPro" id="IPR036056">
    <property type="entry name" value="Fibrinogen-like_C"/>
</dbReference>
<dbReference type="OrthoDB" id="7972392at2759"/>
<evidence type="ECO:0000256" key="4">
    <source>
        <dbReference type="SAM" id="SignalP"/>
    </source>
</evidence>
<feature type="domain" description="Fibrinogen C-terminal" evidence="5">
    <location>
        <begin position="295"/>
        <end position="503"/>
    </location>
</feature>
<keyword evidence="7" id="KW-1185">Reference proteome</keyword>
<dbReference type="InterPro" id="IPR014716">
    <property type="entry name" value="Fibrinogen_a/b/g_C_1"/>
</dbReference>
<evidence type="ECO:0000259" key="5">
    <source>
        <dbReference type="PROSITE" id="PS51406"/>
    </source>
</evidence>
<dbReference type="Gene3D" id="3.90.215.10">
    <property type="entry name" value="Gamma Fibrinogen, chain A, domain 1"/>
    <property type="match status" value="1"/>
</dbReference>
<dbReference type="PROSITE" id="PS51406">
    <property type="entry name" value="FIBRINOGEN_C_2"/>
    <property type="match status" value="1"/>
</dbReference>
<feature type="compositionally biased region" description="Gly residues" evidence="3">
    <location>
        <begin position="78"/>
        <end position="96"/>
    </location>
</feature>
<protein>
    <recommendedName>
        <fullName evidence="5">Fibrinogen C-terminal domain-containing protein</fullName>
    </recommendedName>
</protein>
<keyword evidence="1" id="KW-1015">Disulfide bond</keyword>
<proteinExistence type="predicted"/>
<dbReference type="PANTHER" id="PTHR19143:SF254">
    <property type="entry name" value="TENASCIN-R"/>
    <property type="match status" value="1"/>
</dbReference>
<name>A0A3S1AZL6_ELYCH</name>
<evidence type="ECO:0000256" key="1">
    <source>
        <dbReference type="ARBA" id="ARBA00023157"/>
    </source>
</evidence>
<dbReference type="SUPFAM" id="SSF56496">
    <property type="entry name" value="Fibrinogen C-terminal domain-like"/>
    <property type="match status" value="1"/>
</dbReference>
<feature type="region of interest" description="Disordered" evidence="3">
    <location>
        <begin position="76"/>
        <end position="105"/>
    </location>
</feature>
<dbReference type="PANTHER" id="PTHR19143">
    <property type="entry name" value="FIBRINOGEN/TENASCIN/ANGIOPOEITIN"/>
    <property type="match status" value="1"/>
</dbReference>
<dbReference type="AlphaFoldDB" id="A0A3S1AZL6"/>
<dbReference type="CDD" id="cd00087">
    <property type="entry name" value="FReD"/>
    <property type="match status" value="1"/>
</dbReference>
<dbReference type="InterPro" id="IPR002181">
    <property type="entry name" value="Fibrinogen_a/b/g_C_dom"/>
</dbReference>
<feature type="signal peptide" evidence="4">
    <location>
        <begin position="1"/>
        <end position="27"/>
    </location>
</feature>
<organism evidence="6 7">
    <name type="scientific">Elysia chlorotica</name>
    <name type="common">Eastern emerald elysia</name>
    <name type="synonym">Sea slug</name>
    <dbReference type="NCBI Taxonomy" id="188477"/>
    <lineage>
        <taxon>Eukaryota</taxon>
        <taxon>Metazoa</taxon>
        <taxon>Spiralia</taxon>
        <taxon>Lophotrochozoa</taxon>
        <taxon>Mollusca</taxon>
        <taxon>Gastropoda</taxon>
        <taxon>Heterobranchia</taxon>
        <taxon>Euthyneura</taxon>
        <taxon>Panpulmonata</taxon>
        <taxon>Sacoglossa</taxon>
        <taxon>Placobranchoidea</taxon>
        <taxon>Plakobranchidae</taxon>
        <taxon>Elysia</taxon>
    </lineage>
</organism>
<evidence type="ECO:0000256" key="2">
    <source>
        <dbReference type="SAM" id="Coils"/>
    </source>
</evidence>
<dbReference type="InterPro" id="IPR050373">
    <property type="entry name" value="Fibrinogen_C-term_domain"/>
</dbReference>
<sequence length="504" mass="56339">MGLLALFTTARLFTLLALVSLHRPAAGLELSLVPNSRILTDPNSPCGTLVCKDSGSGYRRDGSHITNMTLFVVETTRSGGGGGDGGGDGDGGGGSSGNEPEKLSRLASVSVQQPSLNQAYAGMKLYGDLKDGQATLRVELPKQADCLVEYVCELREVDAGRKQTVTSYRLVQQPCQSVTTEHDSRIISLILQRLSPSIKRLDVKLDRIEDRYQELKNDFTNLFANVNKDMEELYTRIIVVTDSMEENFIVLKDDVMKSWQQLQLHANEATSKALNDFRNVATKLNSSISSDIKSDLTGFFMSDCRKNTPVLVHPNLTPHPVIYRSAFLDVDFPFLCDTITDGGGWIVIQRRSTGKEDFYRTWADYKAGFGTLDDDFWLGNDNIHSITSTGRYELRVDLKYNGQSVFAHYDEFSIANEDKNYALKIGSYDGTAGDSLTYHNGFDFSTHDNKNDPNGDSCARMFIGAWWYYECFLSNLNGKWGKTAIWHERVVITFSEMKIRKLND</sequence>
<accession>A0A3S1AZL6</accession>
<feature type="chain" id="PRO_5018586849" description="Fibrinogen C-terminal domain-containing protein" evidence="4">
    <location>
        <begin position="28"/>
        <end position="504"/>
    </location>
</feature>
<comment type="caution">
    <text evidence="6">The sequence shown here is derived from an EMBL/GenBank/DDBJ whole genome shotgun (WGS) entry which is preliminary data.</text>
</comment>
<evidence type="ECO:0000313" key="7">
    <source>
        <dbReference type="Proteomes" id="UP000271974"/>
    </source>
</evidence>
<dbReference type="STRING" id="188477.A0A3S1AZL6"/>
<keyword evidence="4" id="KW-0732">Signal</keyword>
<gene>
    <name evidence="6" type="ORF">EGW08_019851</name>
</gene>
<dbReference type="Pfam" id="PF00147">
    <property type="entry name" value="Fibrinogen_C"/>
    <property type="match status" value="1"/>
</dbReference>
<feature type="coiled-coil region" evidence="2">
    <location>
        <begin position="198"/>
        <end position="225"/>
    </location>
</feature>
<evidence type="ECO:0000313" key="6">
    <source>
        <dbReference type="EMBL" id="RUS72391.1"/>
    </source>
</evidence>
<dbReference type="Proteomes" id="UP000271974">
    <property type="component" value="Unassembled WGS sequence"/>
</dbReference>
<dbReference type="InterPro" id="IPR020837">
    <property type="entry name" value="Fibrinogen_CS"/>
</dbReference>
<dbReference type="SMART" id="SM00186">
    <property type="entry name" value="FBG"/>
    <property type="match status" value="1"/>
</dbReference>
<dbReference type="EMBL" id="RQTK01001073">
    <property type="protein sequence ID" value="RUS72391.1"/>
    <property type="molecule type" value="Genomic_DNA"/>
</dbReference>